<evidence type="ECO:0000256" key="2">
    <source>
        <dbReference type="ARBA" id="ARBA00022475"/>
    </source>
</evidence>
<feature type="transmembrane region" description="Helical" evidence="6">
    <location>
        <begin position="148"/>
        <end position="169"/>
    </location>
</feature>
<feature type="transmembrane region" description="Helical" evidence="6">
    <location>
        <begin position="175"/>
        <end position="194"/>
    </location>
</feature>
<dbReference type="InterPro" id="IPR006685">
    <property type="entry name" value="MscS_channel_2nd"/>
</dbReference>
<dbReference type="InterPro" id="IPR011066">
    <property type="entry name" value="MscS_channel_C_sf"/>
</dbReference>
<keyword evidence="5 6" id="KW-0472">Membrane</keyword>
<dbReference type="AlphaFoldDB" id="I0K1M2"/>
<dbReference type="SUPFAM" id="SSF50182">
    <property type="entry name" value="Sm-like ribonucleoproteins"/>
    <property type="match status" value="1"/>
</dbReference>
<dbReference type="PANTHER" id="PTHR30566:SF25">
    <property type="entry name" value="INNER MEMBRANE PROTEIN"/>
    <property type="match status" value="1"/>
</dbReference>
<dbReference type="InterPro" id="IPR010920">
    <property type="entry name" value="LSM_dom_sf"/>
</dbReference>
<dbReference type="OrthoDB" id="9792218at2"/>
<dbReference type="EMBL" id="HE796683">
    <property type="protein sequence ID" value="CCG98025.1"/>
    <property type="molecule type" value="Genomic_DNA"/>
</dbReference>
<evidence type="ECO:0000256" key="5">
    <source>
        <dbReference type="ARBA" id="ARBA00023136"/>
    </source>
</evidence>
<proteinExistence type="predicted"/>
<dbReference type="Pfam" id="PF00924">
    <property type="entry name" value="MS_channel_2nd"/>
    <property type="match status" value="1"/>
</dbReference>
<organism evidence="8 9">
    <name type="scientific">Fibrella aestuarina BUZ 2</name>
    <dbReference type="NCBI Taxonomy" id="1166018"/>
    <lineage>
        <taxon>Bacteria</taxon>
        <taxon>Pseudomonadati</taxon>
        <taxon>Bacteroidota</taxon>
        <taxon>Cytophagia</taxon>
        <taxon>Cytophagales</taxon>
        <taxon>Spirosomataceae</taxon>
        <taxon>Fibrella</taxon>
    </lineage>
</organism>
<feature type="transmembrane region" description="Helical" evidence="6">
    <location>
        <begin position="66"/>
        <end position="86"/>
    </location>
</feature>
<dbReference type="InterPro" id="IPR023408">
    <property type="entry name" value="MscS_beta-dom_sf"/>
</dbReference>
<dbReference type="Proteomes" id="UP000011058">
    <property type="component" value="Chromosome"/>
</dbReference>
<keyword evidence="4 6" id="KW-1133">Transmembrane helix</keyword>
<dbReference type="SUPFAM" id="SSF82689">
    <property type="entry name" value="Mechanosensitive channel protein MscS (YggB), C-terminal domain"/>
    <property type="match status" value="1"/>
</dbReference>
<dbReference type="GO" id="GO:0008381">
    <property type="term" value="F:mechanosensitive monoatomic ion channel activity"/>
    <property type="evidence" value="ECO:0007669"/>
    <property type="project" value="UniProtKB-ARBA"/>
</dbReference>
<evidence type="ECO:0000259" key="7">
    <source>
        <dbReference type="Pfam" id="PF00924"/>
    </source>
</evidence>
<dbReference type="Gene3D" id="2.30.30.60">
    <property type="match status" value="1"/>
</dbReference>
<keyword evidence="3 6" id="KW-0812">Transmembrane</keyword>
<name>I0K1M2_9BACT</name>
<dbReference type="HOGENOM" id="CLU_021080_0_0_10"/>
<keyword evidence="9" id="KW-1185">Reference proteome</keyword>
<dbReference type="STRING" id="1166018.FAES_0011"/>
<feature type="transmembrane region" description="Helical" evidence="6">
    <location>
        <begin position="24"/>
        <end position="45"/>
    </location>
</feature>
<dbReference type="PATRIC" id="fig|1166018.3.peg.11"/>
<dbReference type="RefSeq" id="WP_015329125.1">
    <property type="nucleotide sequence ID" value="NC_020054.1"/>
</dbReference>
<dbReference type="GO" id="GO:0005886">
    <property type="term" value="C:plasma membrane"/>
    <property type="evidence" value="ECO:0007669"/>
    <property type="project" value="UniProtKB-SubCell"/>
</dbReference>
<comment type="subcellular location">
    <subcellularLocation>
        <location evidence="1">Cell membrane</location>
        <topology evidence="1">Multi-pass membrane protein</topology>
    </subcellularLocation>
</comment>
<dbReference type="KEGG" id="fae:FAES_0011"/>
<reference evidence="8 9" key="1">
    <citation type="journal article" date="2012" name="J. Bacteriol.">
        <title>Genome Sequence of Fibrella aestuarina BUZ 2T, a Filamentous Marine Bacterium.</title>
        <authorList>
            <person name="Filippini M."/>
            <person name="Qi W."/>
            <person name="Blom J."/>
            <person name="Goesmann A."/>
            <person name="Smits T.H."/>
            <person name="Bagheri H.C."/>
        </authorList>
    </citation>
    <scope>NUCLEOTIDE SEQUENCE [LARGE SCALE GENOMIC DNA]</scope>
    <source>
        <strain evidence="9">BUZ 2T</strain>
    </source>
</reference>
<evidence type="ECO:0000313" key="8">
    <source>
        <dbReference type="EMBL" id="CCG98025.1"/>
    </source>
</evidence>
<protein>
    <submittedName>
        <fullName evidence="8">MscS Mechanosensitive ion channel</fullName>
    </submittedName>
</protein>
<evidence type="ECO:0000313" key="9">
    <source>
        <dbReference type="Proteomes" id="UP000011058"/>
    </source>
</evidence>
<dbReference type="Gene3D" id="1.10.287.1260">
    <property type="match status" value="1"/>
</dbReference>
<evidence type="ECO:0000256" key="6">
    <source>
        <dbReference type="SAM" id="Phobius"/>
    </source>
</evidence>
<gene>
    <name evidence="8" type="ORF">FAES_0011</name>
</gene>
<evidence type="ECO:0000256" key="3">
    <source>
        <dbReference type="ARBA" id="ARBA00022692"/>
    </source>
</evidence>
<dbReference type="eggNOG" id="COG0668">
    <property type="taxonomic scope" value="Bacteria"/>
</dbReference>
<sequence length="365" mass="41529">MQQQIDVWIRAVIRWFGYVPNRDLSGWILLIISVIAGLATTFVLTQIIRLIARRKNNQVLVLLRRYVRTAFYFWLPSLFFLTGTNIQPERFLRRHPVADKAAEVLFLLTSTWLALRLLKLGELLMVRSYDISSDTNLSQRKFVTQVQFIRRIISTILVLVSFSLLLLNFQGSRKLGASVLTSAGIVSVVVGFAAQKSLGNLLAGIQIAFTQQIRLDDAVVVENEWGRVEEINLTNVVVRLWDRRRLILPITYFVENPFQNWTRSDASITGAILLYLDYNTPIDKVRDKAKQIAEADPLWNEQVFVVQITDTTPTGIVLRVLVSANDAPSAFDLRCHLREALITYLRDEHPQSLPQVRIQSGAGLA</sequence>
<accession>I0K1M2</accession>
<keyword evidence="2" id="KW-1003">Cell membrane</keyword>
<evidence type="ECO:0000256" key="4">
    <source>
        <dbReference type="ARBA" id="ARBA00022989"/>
    </source>
</evidence>
<dbReference type="PANTHER" id="PTHR30566">
    <property type="entry name" value="YNAI-RELATED MECHANOSENSITIVE ION CHANNEL"/>
    <property type="match status" value="1"/>
</dbReference>
<feature type="domain" description="Mechanosensitive ion channel MscS" evidence="7">
    <location>
        <begin position="197"/>
        <end position="263"/>
    </location>
</feature>
<evidence type="ECO:0000256" key="1">
    <source>
        <dbReference type="ARBA" id="ARBA00004651"/>
    </source>
</evidence>